<feature type="compositionally biased region" description="Basic and acidic residues" evidence="2">
    <location>
        <begin position="822"/>
        <end position="839"/>
    </location>
</feature>
<evidence type="ECO:0000313" key="5">
    <source>
        <dbReference type="EMBL" id="EEH55457.1"/>
    </source>
</evidence>
<dbReference type="SMART" id="SM00054">
    <property type="entry name" value="EFh"/>
    <property type="match status" value="2"/>
</dbReference>
<evidence type="ECO:0000313" key="6">
    <source>
        <dbReference type="Proteomes" id="UP000001876"/>
    </source>
</evidence>
<evidence type="ECO:0000259" key="4">
    <source>
        <dbReference type="PROSITE" id="PS51352"/>
    </source>
</evidence>
<dbReference type="KEGG" id="mpp:MICPUCDRAFT_60148"/>
<dbReference type="InterPro" id="IPR018247">
    <property type="entry name" value="EF_Hand_1_Ca_BS"/>
</dbReference>
<dbReference type="SUPFAM" id="SSF52833">
    <property type="entry name" value="Thioredoxin-like"/>
    <property type="match status" value="1"/>
</dbReference>
<keyword evidence="6" id="KW-1185">Reference proteome</keyword>
<dbReference type="eggNOG" id="KOG0907">
    <property type="taxonomic scope" value="Eukaryota"/>
</dbReference>
<dbReference type="InterPro" id="IPR007263">
    <property type="entry name" value="DCC1-like"/>
</dbReference>
<dbReference type="InterPro" id="IPR044691">
    <property type="entry name" value="DCC1_Trx"/>
</dbReference>
<dbReference type="RefSeq" id="XP_003060688.1">
    <property type="nucleotide sequence ID" value="XM_003060642.1"/>
</dbReference>
<dbReference type="GO" id="GO:0005509">
    <property type="term" value="F:calcium ion binding"/>
    <property type="evidence" value="ECO:0007669"/>
    <property type="project" value="InterPro"/>
</dbReference>
<feature type="region of interest" description="Disordered" evidence="2">
    <location>
        <begin position="256"/>
        <end position="288"/>
    </location>
</feature>
<feature type="domain" description="EF-hand" evidence="3">
    <location>
        <begin position="627"/>
        <end position="662"/>
    </location>
</feature>
<dbReference type="SUPFAM" id="SSF47473">
    <property type="entry name" value="EF-hand"/>
    <property type="match status" value="1"/>
</dbReference>
<gene>
    <name evidence="5" type="ORF">MICPUCDRAFT_60148</name>
</gene>
<evidence type="ECO:0000256" key="2">
    <source>
        <dbReference type="SAM" id="MobiDB-lite"/>
    </source>
</evidence>
<feature type="region of interest" description="Disordered" evidence="2">
    <location>
        <begin position="816"/>
        <end position="839"/>
    </location>
</feature>
<name>C1MXG3_MICPC</name>
<accession>C1MXG3</accession>
<feature type="region of interest" description="Disordered" evidence="2">
    <location>
        <begin position="206"/>
        <end position="232"/>
    </location>
</feature>
<dbReference type="Gene3D" id="3.30.420.40">
    <property type="match status" value="1"/>
</dbReference>
<dbReference type="CDD" id="cd02947">
    <property type="entry name" value="TRX_family"/>
    <property type="match status" value="1"/>
</dbReference>
<dbReference type="InterPro" id="IPR002048">
    <property type="entry name" value="EF_hand_dom"/>
</dbReference>
<organism evidence="6">
    <name type="scientific">Micromonas pusilla (strain CCMP1545)</name>
    <name type="common">Picoplanktonic green alga</name>
    <dbReference type="NCBI Taxonomy" id="564608"/>
    <lineage>
        <taxon>Eukaryota</taxon>
        <taxon>Viridiplantae</taxon>
        <taxon>Chlorophyta</taxon>
        <taxon>Mamiellophyceae</taxon>
        <taxon>Mamiellales</taxon>
        <taxon>Mamiellaceae</taxon>
        <taxon>Micromonas</taxon>
    </lineage>
</organism>
<evidence type="ECO:0000259" key="3">
    <source>
        <dbReference type="PROSITE" id="PS50222"/>
    </source>
</evidence>
<dbReference type="InterPro" id="IPR036249">
    <property type="entry name" value="Thioredoxin-like_sf"/>
</dbReference>
<reference evidence="5 6" key="1">
    <citation type="journal article" date="2009" name="Science">
        <title>Green evolution and dynamic adaptations revealed by genomes of the marine picoeukaryotes Micromonas.</title>
        <authorList>
            <person name="Worden A.Z."/>
            <person name="Lee J.H."/>
            <person name="Mock T."/>
            <person name="Rouze P."/>
            <person name="Simmons M.P."/>
            <person name="Aerts A.L."/>
            <person name="Allen A.E."/>
            <person name="Cuvelier M.L."/>
            <person name="Derelle E."/>
            <person name="Everett M.V."/>
            <person name="Foulon E."/>
            <person name="Grimwood J."/>
            <person name="Gundlach H."/>
            <person name="Henrissat B."/>
            <person name="Napoli C."/>
            <person name="McDonald S.M."/>
            <person name="Parker M.S."/>
            <person name="Rombauts S."/>
            <person name="Salamov A."/>
            <person name="Von Dassow P."/>
            <person name="Badger J.H."/>
            <person name="Coutinho P.M."/>
            <person name="Demir E."/>
            <person name="Dubchak I."/>
            <person name="Gentemann C."/>
            <person name="Eikrem W."/>
            <person name="Gready J.E."/>
            <person name="John U."/>
            <person name="Lanier W."/>
            <person name="Lindquist E.A."/>
            <person name="Lucas S."/>
            <person name="Mayer K.F."/>
            <person name="Moreau H."/>
            <person name="Not F."/>
            <person name="Otillar R."/>
            <person name="Panaud O."/>
            <person name="Pangilinan J."/>
            <person name="Paulsen I."/>
            <person name="Piegu B."/>
            <person name="Poliakov A."/>
            <person name="Robbens S."/>
            <person name="Schmutz J."/>
            <person name="Toulza E."/>
            <person name="Wyss T."/>
            <person name="Zelensky A."/>
            <person name="Zhou K."/>
            <person name="Armbrust E.V."/>
            <person name="Bhattacharya D."/>
            <person name="Goodenough U.W."/>
            <person name="Van de Peer Y."/>
            <person name="Grigoriev I.V."/>
        </authorList>
    </citation>
    <scope>NUCLEOTIDE SEQUENCE [LARGE SCALE GENOMIC DNA]</scope>
    <source>
        <strain evidence="5 6">CCMP1545</strain>
    </source>
</reference>
<dbReference type="InterPro" id="IPR013766">
    <property type="entry name" value="Thioredoxin_domain"/>
</dbReference>
<keyword evidence="1" id="KW-0106">Calcium</keyword>
<feature type="domain" description="Thioredoxin" evidence="4">
    <location>
        <begin position="694"/>
        <end position="812"/>
    </location>
</feature>
<evidence type="ECO:0000256" key="1">
    <source>
        <dbReference type="ARBA" id="ARBA00022837"/>
    </source>
</evidence>
<dbReference type="OMA" id="VENCRCA"/>
<dbReference type="PANTHER" id="PTHR34290">
    <property type="entry name" value="SI:CH73-390P7.2"/>
    <property type="match status" value="1"/>
</dbReference>
<protein>
    <submittedName>
        <fullName evidence="5">Predicted protein</fullName>
    </submittedName>
</protein>
<dbReference type="PANTHER" id="PTHR34290:SF2">
    <property type="entry name" value="OS04G0668800 PROTEIN"/>
    <property type="match status" value="1"/>
</dbReference>
<feature type="region of interest" description="Disordered" evidence="2">
    <location>
        <begin position="40"/>
        <end position="69"/>
    </location>
</feature>
<feature type="compositionally biased region" description="Polar residues" evidence="2">
    <location>
        <begin position="274"/>
        <end position="286"/>
    </location>
</feature>
<dbReference type="PROSITE" id="PS51352">
    <property type="entry name" value="THIOREDOXIN_2"/>
    <property type="match status" value="1"/>
</dbReference>
<proteinExistence type="predicted"/>
<dbReference type="SUPFAM" id="SSF53067">
    <property type="entry name" value="Actin-like ATPase domain"/>
    <property type="match status" value="1"/>
</dbReference>
<dbReference type="Proteomes" id="UP000001876">
    <property type="component" value="Unassembled WGS sequence"/>
</dbReference>
<dbReference type="OrthoDB" id="418595at2759"/>
<dbReference type="InterPro" id="IPR011992">
    <property type="entry name" value="EF-hand-dom_pair"/>
</dbReference>
<dbReference type="GeneID" id="9686125"/>
<dbReference type="PROSITE" id="PS50222">
    <property type="entry name" value="EF_HAND_2"/>
    <property type="match status" value="1"/>
</dbReference>
<feature type="compositionally biased region" description="Low complexity" evidence="2">
    <location>
        <begin position="256"/>
        <end position="265"/>
    </location>
</feature>
<dbReference type="AlphaFoldDB" id="C1MXG3"/>
<dbReference type="Pfam" id="PF13499">
    <property type="entry name" value="EF-hand_7"/>
    <property type="match status" value="1"/>
</dbReference>
<dbReference type="Pfam" id="PF04134">
    <property type="entry name" value="DCC1-like"/>
    <property type="match status" value="1"/>
</dbReference>
<sequence length="839" mass="90368">MASFAAPALAARSGAFARPDAVRARGAAAARISRGFVAAPGKSNKQTSMRRRVAPTTRAAASGDGERDDQPDNWELKYLYDGGCTVCNSLVKLLKSKRGHEKIWFEDIAAPTFAPDKNEGITFEEAMATIHVIKSKDNSILTGMDALTSLYDITGMGWLFKLAKLPVLSTAANVAYKMVSKNRQSMGSAADGLLALGRINMEEKGEGSCTDLEGECREKPPPVDEAADAAAKAAEERRAKIAAENAKNAAAATAGAAASANPVAKTGQGGLETAAQTPAAPTSGSLSDRRNILGVYDSRVSRSDKRAIRAAPVDTETGRLIDELITVPLEDSQLSTIAAAMTSIIKHFGWQGNVGIGLPGREIEMDQNVNETFDASDFDSVDGTFDEPPSPVFNEKKKATKTASGAGANARLADAIASTNAEVSGSRQSRLEIETYLRNATGRDVVVMSGPEATGFGEMRYGPAGAGDGTTVCVTLGKSIGVSLFDGGILAHNPADVEKQISTWNRGRWRDSALPRPPGEMEGDAVATDEDWARWAERVQHYLSRIEAVAQPDRFIICGRASVSFEKWVPMMKPLPGATPVLQAQQGLTAAVEGAAVGASEILTLRRDTARVRAAIGHQKGLSPQKLTDEQVGAVFDEFDEDGSGTLTIEELNNAIGRLNIKLTDVELKELFVEMDSEVTGDIRRNEFVGWWRDSIGSSSVEIIHTMEEFNQVLDDADGTDQMTVLMVGVTYCKPCKAFTKKYADFAERFSAARFIKVFGNENKDMTILCRDELKVKSTPTFYFFRNKDQVHMHTGANAGKFEKNILEKVREGEPGYGSARLFEDPVEKEGEKKPAPAR</sequence>
<dbReference type="STRING" id="564608.C1MXG3"/>
<dbReference type="PROSITE" id="PS00018">
    <property type="entry name" value="EF_HAND_1"/>
    <property type="match status" value="1"/>
</dbReference>
<dbReference type="CDD" id="cd00051">
    <property type="entry name" value="EFh"/>
    <property type="match status" value="1"/>
</dbReference>
<dbReference type="Pfam" id="PF00085">
    <property type="entry name" value="Thioredoxin"/>
    <property type="match status" value="1"/>
</dbReference>
<dbReference type="GO" id="GO:0015035">
    <property type="term" value="F:protein-disulfide reductase activity"/>
    <property type="evidence" value="ECO:0007669"/>
    <property type="project" value="InterPro"/>
</dbReference>
<dbReference type="Gene3D" id="1.10.238.10">
    <property type="entry name" value="EF-hand"/>
    <property type="match status" value="1"/>
</dbReference>
<dbReference type="EMBL" id="GG663742">
    <property type="protein sequence ID" value="EEH55457.1"/>
    <property type="molecule type" value="Genomic_DNA"/>
</dbReference>
<dbReference type="InterPro" id="IPR043129">
    <property type="entry name" value="ATPase_NBD"/>
</dbReference>
<dbReference type="Gene3D" id="3.40.30.10">
    <property type="entry name" value="Glutaredoxin"/>
    <property type="match status" value="1"/>
</dbReference>